<name>A0A450W7H0_9GAMM</name>
<proteinExistence type="predicted"/>
<dbReference type="EMBL" id="CAADEZ010000163">
    <property type="protein sequence ID" value="VFJ56172.1"/>
    <property type="molecule type" value="Genomic_DNA"/>
</dbReference>
<dbReference type="EMBL" id="CAADFL010000262">
    <property type="protein sequence ID" value="VFK12938.1"/>
    <property type="molecule type" value="Genomic_DNA"/>
</dbReference>
<organism evidence="3">
    <name type="scientific">Candidatus Kentrum sp. FM</name>
    <dbReference type="NCBI Taxonomy" id="2126340"/>
    <lineage>
        <taxon>Bacteria</taxon>
        <taxon>Pseudomonadati</taxon>
        <taxon>Pseudomonadota</taxon>
        <taxon>Gammaproteobacteria</taxon>
        <taxon>Candidatus Kentrum</taxon>
    </lineage>
</organism>
<dbReference type="NCBIfam" id="TIGR04396">
    <property type="entry name" value="surf_polysacc"/>
    <property type="match status" value="1"/>
</dbReference>
<dbReference type="InterPro" id="IPR030906">
    <property type="entry name" value="Surf_polysacc"/>
</dbReference>
<sequence length="462" mass="53434">MRTIVKRWLLIPIEIKPREYRSRLLLAMGAVKKGCGVIIGRQGNLQANLSRYPAGVYFDKSFDGDKAEWFRENIAARNHMILAGNDEEGLASEGNEWIYIHQRHAEEVLGMVRYFFAWGEKEAELIRDRFPTAAEKILATGNPRVDIWKSDCKEIYRPIAQRYRRRFGPYILMPSSFAGARYGLGQDFIEKEAIRRGILDTETGRRRAANGKVFVHESLRRFEEIAVMIAHEFRDHHVIIRPHPAENIQACAEFARGISNIKVILDGEVTPWILGSRAVVHSFCTTGLEAFLMRHPVIAYRSLEGYSYANFLSNRVGIVEKTPEEVIASLREVLRGNYPEDRIWESGRREIADNISTLGDGEFAYRKIVERLVSIEAWKEAPLELRMAPKVIESRERIRQRLRKRLLGRQPFIWTDSPYFRQKFPGLTARELKRDIEDLSKHTGLPVPRHVVKVNEVVFAMY</sequence>
<reference evidence="3" key="1">
    <citation type="submission" date="2019-02" db="EMBL/GenBank/DDBJ databases">
        <authorList>
            <person name="Gruber-Vodicka R. H."/>
            <person name="Seah K. B. B."/>
        </authorList>
    </citation>
    <scope>NUCLEOTIDE SEQUENCE</scope>
    <source>
        <strain evidence="2">BECK_BZ163</strain>
        <strain evidence="3">BECK_BZ164</strain>
        <strain evidence="1">BECK_BZ165</strain>
    </source>
</reference>
<dbReference type="EMBL" id="CAADFA010000131">
    <property type="protein sequence ID" value="VFJ53924.1"/>
    <property type="molecule type" value="Genomic_DNA"/>
</dbReference>
<dbReference type="Gene3D" id="3.40.50.12580">
    <property type="match status" value="1"/>
</dbReference>
<evidence type="ECO:0000313" key="3">
    <source>
        <dbReference type="EMBL" id="VFK12938.1"/>
    </source>
</evidence>
<dbReference type="SUPFAM" id="SSF53756">
    <property type="entry name" value="UDP-Glycosyltransferase/glycogen phosphorylase"/>
    <property type="match status" value="1"/>
</dbReference>
<gene>
    <name evidence="2" type="ORF">BECKFM1743A_GA0114220_101635</name>
    <name evidence="3" type="ORF">BECKFM1743B_GA0114221_102623</name>
    <name evidence="1" type="ORF">BECKFM1743C_GA0114222_101315</name>
</gene>
<dbReference type="AlphaFoldDB" id="A0A450W7H0"/>
<evidence type="ECO:0000313" key="2">
    <source>
        <dbReference type="EMBL" id="VFJ56172.1"/>
    </source>
</evidence>
<dbReference type="InterPro" id="IPR043148">
    <property type="entry name" value="TagF_C"/>
</dbReference>
<protein>
    <submittedName>
        <fullName evidence="3">Surface carbohydrate biosynthesis protein</fullName>
    </submittedName>
</protein>
<evidence type="ECO:0000313" key="1">
    <source>
        <dbReference type="EMBL" id="VFJ53924.1"/>
    </source>
</evidence>
<accession>A0A450W7H0</accession>